<protein>
    <submittedName>
        <fullName evidence="2">Leucine-rich PPR motif-containing protein, mitochondrial</fullName>
    </submittedName>
</protein>
<dbReference type="InterPro" id="IPR011990">
    <property type="entry name" value="TPR-like_helical_dom_sf"/>
</dbReference>
<dbReference type="PANTHER" id="PTHR46669">
    <property type="entry name" value="LEUCINE-RICH PPR MOTIF-CONTAINING PROTEIN, MITOCHONDRIAL"/>
    <property type="match status" value="1"/>
</dbReference>
<dbReference type="GO" id="GO:0003730">
    <property type="term" value="F:mRNA 3'-UTR binding"/>
    <property type="evidence" value="ECO:0007669"/>
    <property type="project" value="TreeGrafter"/>
</dbReference>
<dbReference type="GO" id="GO:0005634">
    <property type="term" value="C:nucleus"/>
    <property type="evidence" value="ECO:0007669"/>
    <property type="project" value="TreeGrafter"/>
</dbReference>
<evidence type="ECO:0000313" key="2">
    <source>
        <dbReference type="EMBL" id="KOC64138.1"/>
    </source>
</evidence>
<dbReference type="STRING" id="597456.A0A0L7QZW8"/>
<keyword evidence="3" id="KW-1185">Reference proteome</keyword>
<reference evidence="2 3" key="1">
    <citation type="submission" date="2015-07" db="EMBL/GenBank/DDBJ databases">
        <title>The genome of Habropoda laboriosa.</title>
        <authorList>
            <person name="Pan H."/>
            <person name="Kapheim K."/>
        </authorList>
    </citation>
    <scope>NUCLEOTIDE SEQUENCE [LARGE SCALE GENOMIC DNA]</scope>
    <source>
        <strain evidence="2">0110345459</strain>
    </source>
</reference>
<evidence type="ECO:0000256" key="1">
    <source>
        <dbReference type="PROSITE-ProRule" id="PRU00708"/>
    </source>
</evidence>
<dbReference type="GO" id="GO:0070129">
    <property type="term" value="P:regulation of mitochondrial translation"/>
    <property type="evidence" value="ECO:0007669"/>
    <property type="project" value="TreeGrafter"/>
</dbReference>
<dbReference type="Pfam" id="PF01535">
    <property type="entry name" value="PPR"/>
    <property type="match status" value="1"/>
</dbReference>
<dbReference type="Gene3D" id="1.25.40.10">
    <property type="entry name" value="Tetratricopeptide repeat domain"/>
    <property type="match status" value="1"/>
</dbReference>
<dbReference type="PROSITE" id="PS51375">
    <property type="entry name" value="PPR"/>
    <property type="match status" value="1"/>
</dbReference>
<organism evidence="2 3">
    <name type="scientific">Habropoda laboriosa</name>
    <dbReference type="NCBI Taxonomy" id="597456"/>
    <lineage>
        <taxon>Eukaryota</taxon>
        <taxon>Metazoa</taxon>
        <taxon>Ecdysozoa</taxon>
        <taxon>Arthropoda</taxon>
        <taxon>Hexapoda</taxon>
        <taxon>Insecta</taxon>
        <taxon>Pterygota</taxon>
        <taxon>Neoptera</taxon>
        <taxon>Endopterygota</taxon>
        <taxon>Hymenoptera</taxon>
        <taxon>Apocrita</taxon>
        <taxon>Aculeata</taxon>
        <taxon>Apoidea</taxon>
        <taxon>Anthophila</taxon>
        <taxon>Apidae</taxon>
        <taxon>Habropoda</taxon>
    </lineage>
</organism>
<proteinExistence type="predicted"/>
<evidence type="ECO:0000313" key="3">
    <source>
        <dbReference type="Proteomes" id="UP000053825"/>
    </source>
</evidence>
<dbReference type="NCBIfam" id="TIGR00756">
    <property type="entry name" value="PPR"/>
    <property type="match status" value="1"/>
</dbReference>
<dbReference type="InterPro" id="IPR033490">
    <property type="entry name" value="LRP130"/>
</dbReference>
<sequence>MENNNFNISQTLSIMLLHCCGKALYNEPLKIRQELVNRIWNLLKAKEYKLTIDHYHALLQTYIDNDYTIDSNQFLQNMTIFPEYDTYCLLLQVPSTDNCAFADSILLKIQQNTLPADKKIYNALMYAYAINGDIEEVHKIIELVQKETIEPLSAVNDIYLMYALAKNGDNKTLIKTLKNTKLSISDMLKLVKLLSLSKNDLCIKGILKCAQSLVTEEEEVCSAITLLVHAGHIMDAYKIAAYIPINTEFQNIRKILVLCLFKQVIKLNVDPETILKLVHNFKTKDFTLDIWAIVNQCALEENNDTLTFRILDEMKAMGIIINFDHVRPLCLHMQKCNNETDIYSIIRKMIALNNTINSDMIFLNYVFPVINTRDPIAAILKMQEHGINTKENCKIDLYINPQYMNSEQLYLHFHELKNDNKNFRGIARKLLMVSCKENNVKVVEELLENIKYNNFEWTPGMKMCLLDFYVKRGMIEEALHTVDEIQCQFQHSIIDNCKILELVMQLVKLNKVNEACNVIQKLNNHPNDIRKMMNLLFERGYWRNHELEYLILAQILENNTDVVTNQIKEDSLLNELRYLKKEDIITITSTILETHNIISKSCLKSMYNLTLSIYDEQGDYERALELKTKMNSKYNTQCNL</sequence>
<dbReference type="InterPro" id="IPR002885">
    <property type="entry name" value="PPR_rpt"/>
</dbReference>
<name>A0A0L7QZW8_9HYME</name>
<dbReference type="OrthoDB" id="767661at2759"/>
<accession>A0A0L7QZW8</accession>
<gene>
    <name evidence="2" type="ORF">WH47_02392</name>
</gene>
<dbReference type="AlphaFoldDB" id="A0A0L7QZW8"/>
<dbReference type="EMBL" id="KQ414673">
    <property type="protein sequence ID" value="KOC64138.1"/>
    <property type="molecule type" value="Genomic_DNA"/>
</dbReference>
<dbReference type="PANTHER" id="PTHR46669:SF1">
    <property type="entry name" value="LEUCINE-RICH PPR MOTIF-CONTAINING PROTEIN, MITOCHONDRIAL"/>
    <property type="match status" value="1"/>
</dbReference>
<dbReference type="Proteomes" id="UP000053825">
    <property type="component" value="Unassembled WGS sequence"/>
</dbReference>
<dbReference type="GO" id="GO:0005739">
    <property type="term" value="C:mitochondrion"/>
    <property type="evidence" value="ECO:0007669"/>
    <property type="project" value="TreeGrafter"/>
</dbReference>
<feature type="repeat" description="PPR" evidence="1">
    <location>
        <begin position="117"/>
        <end position="151"/>
    </location>
</feature>